<keyword evidence="1" id="KW-0732">Signal</keyword>
<accession>A0A1H7QA71</accession>
<dbReference type="RefSeq" id="WP_085285304.1">
    <property type="nucleotide sequence ID" value="NZ_FOBI01000011.1"/>
</dbReference>
<dbReference type="SMART" id="SM00671">
    <property type="entry name" value="SEL1"/>
    <property type="match status" value="3"/>
</dbReference>
<name>A0A1H7QA71_9GAMM</name>
<dbReference type="InterPro" id="IPR011990">
    <property type="entry name" value="TPR-like_helical_dom_sf"/>
</dbReference>
<dbReference type="STRING" id="641665.GCA_002104455_00914"/>
<dbReference type="Proteomes" id="UP000199297">
    <property type="component" value="Unassembled WGS sequence"/>
</dbReference>
<evidence type="ECO:0000313" key="3">
    <source>
        <dbReference type="Proteomes" id="UP000199297"/>
    </source>
</evidence>
<feature type="signal peptide" evidence="1">
    <location>
        <begin position="1"/>
        <end position="22"/>
    </location>
</feature>
<dbReference type="InterPro" id="IPR050767">
    <property type="entry name" value="Sel1_AlgK"/>
</dbReference>
<dbReference type="OrthoDB" id="6270569at2"/>
<dbReference type="AlphaFoldDB" id="A0A1H7QA71"/>
<dbReference type="SUPFAM" id="SSF81901">
    <property type="entry name" value="HCP-like"/>
    <property type="match status" value="1"/>
</dbReference>
<evidence type="ECO:0000256" key="1">
    <source>
        <dbReference type="SAM" id="SignalP"/>
    </source>
</evidence>
<dbReference type="GO" id="GO:0036503">
    <property type="term" value="P:ERAD pathway"/>
    <property type="evidence" value="ECO:0007669"/>
    <property type="project" value="TreeGrafter"/>
</dbReference>
<organism evidence="2 3">
    <name type="scientific">Colwellia chukchiensis</name>
    <dbReference type="NCBI Taxonomy" id="641665"/>
    <lineage>
        <taxon>Bacteria</taxon>
        <taxon>Pseudomonadati</taxon>
        <taxon>Pseudomonadota</taxon>
        <taxon>Gammaproteobacteria</taxon>
        <taxon>Alteromonadales</taxon>
        <taxon>Colwelliaceae</taxon>
        <taxon>Colwellia</taxon>
    </lineage>
</organism>
<protein>
    <submittedName>
        <fullName evidence="2">Sel1 repeat-containing protein</fullName>
    </submittedName>
</protein>
<dbReference type="InterPro" id="IPR006597">
    <property type="entry name" value="Sel1-like"/>
</dbReference>
<dbReference type="Pfam" id="PF08238">
    <property type="entry name" value="Sel1"/>
    <property type="match status" value="3"/>
</dbReference>
<gene>
    <name evidence="2" type="ORF">SAMN05216262_11131</name>
</gene>
<dbReference type="PANTHER" id="PTHR11102">
    <property type="entry name" value="SEL-1-LIKE PROTEIN"/>
    <property type="match status" value="1"/>
</dbReference>
<reference evidence="3" key="1">
    <citation type="submission" date="2016-10" db="EMBL/GenBank/DDBJ databases">
        <authorList>
            <person name="Varghese N."/>
            <person name="Submissions S."/>
        </authorList>
    </citation>
    <scope>NUCLEOTIDE SEQUENCE [LARGE SCALE GENOMIC DNA]</scope>
    <source>
        <strain evidence="3">CGMCC 1.9127</strain>
    </source>
</reference>
<dbReference type="PANTHER" id="PTHR11102:SF147">
    <property type="entry name" value="SEL1L ADAPTOR SUBUNIT OF ERAD E3 UBIQUITIN LIGASE"/>
    <property type="match status" value="1"/>
</dbReference>
<sequence length="270" mass="30694">MNNKLAMILIGLISVFSLAVSAEEIVECQSDYCVNYFKKFKMGAKRGYVQANATLGQFYYIGYGTDKNEDKALKYLHKAAVKGESSSQYLVGVISLVSEKNRDLKKAIKYLEKVAKKNYKDANYLLGTLYINDKMVAKDLTKADFYLAKAYQQKDKRLPELLQSIDQSLQDNAKNFPKLMAAMEKRPLVKDKNNDLAWPKSHIEIITVRTAPLTTLFDEQLVTFKRRKKTTGSKLQGKTCDEQVGCYQARLGRQAIDTFFNITSAYSYSN</sequence>
<proteinExistence type="predicted"/>
<feature type="chain" id="PRO_5011754698" evidence="1">
    <location>
        <begin position="23"/>
        <end position="270"/>
    </location>
</feature>
<dbReference type="EMBL" id="FOBI01000011">
    <property type="protein sequence ID" value="SEL44776.1"/>
    <property type="molecule type" value="Genomic_DNA"/>
</dbReference>
<evidence type="ECO:0000313" key="2">
    <source>
        <dbReference type="EMBL" id="SEL44776.1"/>
    </source>
</evidence>
<keyword evidence="3" id="KW-1185">Reference proteome</keyword>
<dbReference type="Gene3D" id="1.25.40.10">
    <property type="entry name" value="Tetratricopeptide repeat domain"/>
    <property type="match status" value="1"/>
</dbReference>